<sequence length="108" mass="12379">MIYRDRQTASNSLCSRTTLHFTYAAIIDTTPRLQRAIDELTRWLRLWRIKTLQSVRYGSNHQPAYSVGRYLRAAAGTPFLRRPRNVLSDPPDALTSEVEKLAEAKACN</sequence>
<keyword evidence="2" id="KW-1185">Reference proteome</keyword>
<dbReference type="EMBL" id="BGZK01002004">
    <property type="protein sequence ID" value="GBP89511.1"/>
    <property type="molecule type" value="Genomic_DNA"/>
</dbReference>
<organism evidence="1 2">
    <name type="scientific">Eumeta variegata</name>
    <name type="common">Bagworm moth</name>
    <name type="synonym">Eumeta japonica</name>
    <dbReference type="NCBI Taxonomy" id="151549"/>
    <lineage>
        <taxon>Eukaryota</taxon>
        <taxon>Metazoa</taxon>
        <taxon>Ecdysozoa</taxon>
        <taxon>Arthropoda</taxon>
        <taxon>Hexapoda</taxon>
        <taxon>Insecta</taxon>
        <taxon>Pterygota</taxon>
        <taxon>Neoptera</taxon>
        <taxon>Endopterygota</taxon>
        <taxon>Lepidoptera</taxon>
        <taxon>Glossata</taxon>
        <taxon>Ditrysia</taxon>
        <taxon>Tineoidea</taxon>
        <taxon>Psychidae</taxon>
        <taxon>Oiketicinae</taxon>
        <taxon>Eumeta</taxon>
    </lineage>
</organism>
<reference evidence="1 2" key="1">
    <citation type="journal article" date="2019" name="Commun. Biol.">
        <title>The bagworm genome reveals a unique fibroin gene that provides high tensile strength.</title>
        <authorList>
            <person name="Kono N."/>
            <person name="Nakamura H."/>
            <person name="Ohtoshi R."/>
            <person name="Tomita M."/>
            <person name="Numata K."/>
            <person name="Arakawa K."/>
        </authorList>
    </citation>
    <scope>NUCLEOTIDE SEQUENCE [LARGE SCALE GENOMIC DNA]</scope>
</reference>
<dbReference type="AlphaFoldDB" id="A0A4C1ZKV6"/>
<evidence type="ECO:0000313" key="1">
    <source>
        <dbReference type="EMBL" id="GBP89511.1"/>
    </source>
</evidence>
<proteinExistence type="predicted"/>
<protein>
    <submittedName>
        <fullName evidence="1">Uncharacterized protein</fullName>
    </submittedName>
</protein>
<evidence type="ECO:0000313" key="2">
    <source>
        <dbReference type="Proteomes" id="UP000299102"/>
    </source>
</evidence>
<comment type="caution">
    <text evidence="1">The sequence shown here is derived from an EMBL/GenBank/DDBJ whole genome shotgun (WGS) entry which is preliminary data.</text>
</comment>
<dbReference type="Proteomes" id="UP000299102">
    <property type="component" value="Unassembled WGS sequence"/>
</dbReference>
<dbReference type="OrthoDB" id="7763192at2759"/>
<name>A0A4C1ZKV6_EUMVA</name>
<accession>A0A4C1ZKV6</accession>
<gene>
    <name evidence="1" type="ORF">EVAR_52561_1</name>
</gene>